<sequence length="91" mass="10151">MSKNSIFFSKIKFLDTNLTIQTRPLGVVSVSAICPLVWFIIFPLLPLASSRFESLGDMVLLHGTGFNTLEWPFNDSLNALGDPQTFISLLF</sequence>
<keyword evidence="1" id="KW-1133">Transmembrane helix</keyword>
<protein>
    <submittedName>
        <fullName evidence="2">Uncharacterized protein</fullName>
    </submittedName>
</protein>
<keyword evidence="1" id="KW-0812">Transmembrane</keyword>
<comment type="caution">
    <text evidence="2">The sequence shown here is derived from an EMBL/GenBank/DDBJ whole genome shotgun (WGS) entry which is preliminary data.</text>
</comment>
<keyword evidence="1" id="KW-0472">Membrane</keyword>
<dbReference type="Proteomes" id="UP000824120">
    <property type="component" value="Chromosome 11"/>
</dbReference>
<gene>
    <name evidence="2" type="ORF">H5410_056671</name>
</gene>
<organism evidence="2 3">
    <name type="scientific">Solanum commersonii</name>
    <name type="common">Commerson's wild potato</name>
    <name type="synonym">Commerson's nightshade</name>
    <dbReference type="NCBI Taxonomy" id="4109"/>
    <lineage>
        <taxon>Eukaryota</taxon>
        <taxon>Viridiplantae</taxon>
        <taxon>Streptophyta</taxon>
        <taxon>Embryophyta</taxon>
        <taxon>Tracheophyta</taxon>
        <taxon>Spermatophyta</taxon>
        <taxon>Magnoliopsida</taxon>
        <taxon>eudicotyledons</taxon>
        <taxon>Gunneridae</taxon>
        <taxon>Pentapetalae</taxon>
        <taxon>asterids</taxon>
        <taxon>lamiids</taxon>
        <taxon>Solanales</taxon>
        <taxon>Solanaceae</taxon>
        <taxon>Solanoideae</taxon>
        <taxon>Solaneae</taxon>
        <taxon>Solanum</taxon>
    </lineage>
</organism>
<dbReference type="AlphaFoldDB" id="A0A9J5WKW0"/>
<feature type="transmembrane region" description="Helical" evidence="1">
    <location>
        <begin position="25"/>
        <end position="48"/>
    </location>
</feature>
<keyword evidence="3" id="KW-1185">Reference proteome</keyword>
<proteinExistence type="predicted"/>
<dbReference type="EMBL" id="JACXVP010000011">
    <property type="protein sequence ID" value="KAG5576537.1"/>
    <property type="molecule type" value="Genomic_DNA"/>
</dbReference>
<evidence type="ECO:0000256" key="1">
    <source>
        <dbReference type="SAM" id="Phobius"/>
    </source>
</evidence>
<evidence type="ECO:0000313" key="2">
    <source>
        <dbReference type="EMBL" id="KAG5576537.1"/>
    </source>
</evidence>
<name>A0A9J5WKW0_SOLCO</name>
<evidence type="ECO:0000313" key="3">
    <source>
        <dbReference type="Proteomes" id="UP000824120"/>
    </source>
</evidence>
<reference evidence="2 3" key="1">
    <citation type="submission" date="2020-09" db="EMBL/GenBank/DDBJ databases">
        <title>De no assembly of potato wild relative species, Solanum commersonii.</title>
        <authorList>
            <person name="Cho K."/>
        </authorList>
    </citation>
    <scope>NUCLEOTIDE SEQUENCE [LARGE SCALE GENOMIC DNA]</scope>
    <source>
        <strain evidence="2">LZ3.2</strain>
        <tissue evidence="2">Leaf</tissue>
    </source>
</reference>
<accession>A0A9J5WKW0</accession>